<reference evidence="1" key="1">
    <citation type="submission" date="2017-10" db="EMBL/GenBank/DDBJ databases">
        <title>Massilia psychrophilum sp. nov., a novel purple-pigmented bacterium isolated from Tianshan glacier, Xinjiang Municipality, China.</title>
        <authorList>
            <person name="Wang H."/>
        </authorList>
    </citation>
    <scope>NUCLEOTIDE SEQUENCE [LARGE SCALE GENOMIC DNA]</scope>
    <source>
        <strain evidence="1">B2</strain>
    </source>
</reference>
<name>A0A2D2DJC4_9BURK</name>
<dbReference type="AlphaFoldDB" id="A0A2D2DJC4"/>
<proteinExistence type="predicted"/>
<keyword evidence="2" id="KW-1185">Reference proteome</keyword>
<evidence type="ECO:0000313" key="2">
    <source>
        <dbReference type="Proteomes" id="UP000229897"/>
    </source>
</evidence>
<protein>
    <submittedName>
        <fullName evidence="1">Uncharacterized protein</fullName>
    </submittedName>
</protein>
<sequence>MAPNNQAADDLLSKRESTAELDCDGVLVTPNERNTLLLIIAALAQKAGIDPAHHKSASAISDLISLLGASVSSPTIRDKLNMIPAAVARREVVVGRKRTGK</sequence>
<dbReference type="EMBL" id="CP024608">
    <property type="protein sequence ID" value="ATQ75065.1"/>
    <property type="molecule type" value="Genomic_DNA"/>
</dbReference>
<dbReference type="Proteomes" id="UP000229897">
    <property type="component" value="Chromosome"/>
</dbReference>
<gene>
    <name evidence="1" type="ORF">CR152_11440</name>
</gene>
<dbReference type="KEGG" id="mass:CR152_11440"/>
<organism evidence="1 2">
    <name type="scientific">Massilia violaceinigra</name>
    <dbReference type="NCBI Taxonomy" id="2045208"/>
    <lineage>
        <taxon>Bacteria</taxon>
        <taxon>Pseudomonadati</taxon>
        <taxon>Pseudomonadota</taxon>
        <taxon>Betaproteobacteria</taxon>
        <taxon>Burkholderiales</taxon>
        <taxon>Oxalobacteraceae</taxon>
        <taxon>Telluria group</taxon>
        <taxon>Massilia</taxon>
    </lineage>
</organism>
<accession>A0A2D2DJC4</accession>
<evidence type="ECO:0000313" key="1">
    <source>
        <dbReference type="EMBL" id="ATQ75065.1"/>
    </source>
</evidence>